<name>A0A7R9G503_TIMSH</name>
<organism evidence="1">
    <name type="scientific">Timema shepardi</name>
    <name type="common">Walking stick</name>
    <dbReference type="NCBI Taxonomy" id="629360"/>
    <lineage>
        <taxon>Eukaryota</taxon>
        <taxon>Metazoa</taxon>
        <taxon>Ecdysozoa</taxon>
        <taxon>Arthropoda</taxon>
        <taxon>Hexapoda</taxon>
        <taxon>Insecta</taxon>
        <taxon>Pterygota</taxon>
        <taxon>Neoptera</taxon>
        <taxon>Polyneoptera</taxon>
        <taxon>Phasmatodea</taxon>
        <taxon>Timematodea</taxon>
        <taxon>Timematoidea</taxon>
        <taxon>Timematidae</taxon>
        <taxon>Timema</taxon>
    </lineage>
</organism>
<dbReference type="EMBL" id="OC006115">
    <property type="protein sequence ID" value="CAD7265915.1"/>
    <property type="molecule type" value="Genomic_DNA"/>
</dbReference>
<protein>
    <submittedName>
        <fullName evidence="1">Uncharacterized protein</fullName>
    </submittedName>
</protein>
<gene>
    <name evidence="1" type="ORF">TSIB3V08_LOCUS9944</name>
</gene>
<dbReference type="AlphaFoldDB" id="A0A7R9G503"/>
<sequence length="182" mass="19822">MGYNVPRNYIKKKPSPPYSMETLQTAVADIENSNKTLCEASALTVYDEHEIKDRGDFIFNCDESGFPSDPSKLRALGEKGKPLTRVSGGSGKEDTTVLACVSAAGVALPPLIVAEVNDLTVSSTRSIPVSTRFVNPPDWRQVFDITRNAYVIGKTQVAEFNDLKVSRSRSIPLSTCLVDPPD</sequence>
<reference evidence="1" key="1">
    <citation type="submission" date="2020-11" db="EMBL/GenBank/DDBJ databases">
        <authorList>
            <person name="Tran Van P."/>
        </authorList>
    </citation>
    <scope>NUCLEOTIDE SEQUENCE</scope>
</reference>
<evidence type="ECO:0000313" key="1">
    <source>
        <dbReference type="EMBL" id="CAD7265915.1"/>
    </source>
</evidence>
<accession>A0A7R9G503</accession>
<proteinExistence type="predicted"/>